<organism evidence="2 3">
    <name type="scientific">Paenibacillus typhae</name>
    <dbReference type="NCBI Taxonomy" id="1174501"/>
    <lineage>
        <taxon>Bacteria</taxon>
        <taxon>Bacillati</taxon>
        <taxon>Bacillota</taxon>
        <taxon>Bacilli</taxon>
        <taxon>Bacillales</taxon>
        <taxon>Paenibacillaceae</taxon>
        <taxon>Paenibacillus</taxon>
    </lineage>
</organism>
<accession>A0A1G8H5X1</accession>
<feature type="domain" description="Thioredoxin" evidence="1">
    <location>
        <begin position="5"/>
        <end position="81"/>
    </location>
</feature>
<evidence type="ECO:0000259" key="1">
    <source>
        <dbReference type="Pfam" id="PF00085"/>
    </source>
</evidence>
<dbReference type="CDD" id="cd02947">
    <property type="entry name" value="TRX_family"/>
    <property type="match status" value="1"/>
</dbReference>
<evidence type="ECO:0000313" key="2">
    <source>
        <dbReference type="EMBL" id="SDI02025.1"/>
    </source>
</evidence>
<proteinExistence type="predicted"/>
<dbReference type="Pfam" id="PF00085">
    <property type="entry name" value="Thioredoxin"/>
    <property type="match status" value="1"/>
</dbReference>
<protein>
    <submittedName>
        <fullName evidence="2">Thioredoxin</fullName>
    </submittedName>
</protein>
<gene>
    <name evidence="2" type="ORF">SAMN05216192_102317</name>
</gene>
<evidence type="ECO:0000313" key="3">
    <source>
        <dbReference type="Proteomes" id="UP000199050"/>
    </source>
</evidence>
<dbReference type="InterPro" id="IPR013766">
    <property type="entry name" value="Thioredoxin_domain"/>
</dbReference>
<keyword evidence="3" id="KW-1185">Reference proteome</keyword>
<dbReference type="SUPFAM" id="SSF52833">
    <property type="entry name" value="Thioredoxin-like"/>
    <property type="match status" value="1"/>
</dbReference>
<dbReference type="RefSeq" id="WP_090712117.1">
    <property type="nucleotide sequence ID" value="NZ_CBCSKY010000003.1"/>
</dbReference>
<dbReference type="Gene3D" id="3.40.30.10">
    <property type="entry name" value="Glutaredoxin"/>
    <property type="match status" value="1"/>
</dbReference>
<reference evidence="3" key="1">
    <citation type="submission" date="2016-10" db="EMBL/GenBank/DDBJ databases">
        <authorList>
            <person name="Varghese N."/>
            <person name="Submissions S."/>
        </authorList>
    </citation>
    <scope>NUCLEOTIDE SEQUENCE [LARGE SCALE GENOMIC DNA]</scope>
    <source>
        <strain evidence="3">CGMCC 1.11012</strain>
    </source>
</reference>
<name>A0A1G8H5X1_9BACL</name>
<dbReference type="EMBL" id="FNDX01000002">
    <property type="protein sequence ID" value="SDI02025.1"/>
    <property type="molecule type" value="Genomic_DNA"/>
</dbReference>
<dbReference type="InterPro" id="IPR036249">
    <property type="entry name" value="Thioredoxin-like_sf"/>
</dbReference>
<sequence>MKVFKQMNEQELALALEQPGEPLVVFLHTPLCGTCKAARRMLEVAAHLLPPGLVIAEANVNMLPGIVSRYRISSVPALMTAGADRTGGPEILYSMGSVEQMLDYIRRVSS</sequence>
<dbReference type="AlphaFoldDB" id="A0A1G8H5X1"/>
<dbReference type="Proteomes" id="UP000199050">
    <property type="component" value="Unassembled WGS sequence"/>
</dbReference>
<dbReference type="STRING" id="1174501.SAMN05216192_102317"/>
<dbReference type="OrthoDB" id="5784238at2"/>